<dbReference type="AlphaFoldDB" id="A0A3R7FJP9"/>
<dbReference type="PANTHER" id="PTHR46641:SF2">
    <property type="entry name" value="FMRFAMIDE RECEPTOR"/>
    <property type="match status" value="1"/>
</dbReference>
<organism evidence="6 7">
    <name type="scientific">Clonorchis sinensis</name>
    <name type="common">Chinese liver fluke</name>
    <dbReference type="NCBI Taxonomy" id="79923"/>
    <lineage>
        <taxon>Eukaryota</taxon>
        <taxon>Metazoa</taxon>
        <taxon>Spiralia</taxon>
        <taxon>Lophotrochozoa</taxon>
        <taxon>Platyhelminthes</taxon>
        <taxon>Trematoda</taxon>
        <taxon>Digenea</taxon>
        <taxon>Opisthorchiida</taxon>
        <taxon>Opisthorchiata</taxon>
        <taxon>Opisthorchiidae</taxon>
        <taxon>Clonorchis</taxon>
    </lineage>
</organism>
<keyword evidence="4" id="KW-0472">Membrane</keyword>
<dbReference type="STRING" id="79923.A0A3R7FJP9"/>
<comment type="caution">
    <text evidence="6">The sequence shown here is derived from an EMBL/GenBank/DDBJ whole genome shotgun (WGS) entry which is preliminary data.</text>
</comment>
<evidence type="ECO:0000259" key="5">
    <source>
        <dbReference type="PROSITE" id="PS50262"/>
    </source>
</evidence>
<keyword evidence="6" id="KW-0675">Receptor</keyword>
<evidence type="ECO:0000256" key="4">
    <source>
        <dbReference type="ARBA" id="ARBA00023136"/>
    </source>
</evidence>
<keyword evidence="2" id="KW-0812">Transmembrane</keyword>
<dbReference type="Pfam" id="PF10324">
    <property type="entry name" value="7TM_GPCR_Srw"/>
    <property type="match status" value="1"/>
</dbReference>
<proteinExistence type="predicted"/>
<reference evidence="6 7" key="2">
    <citation type="journal article" date="2021" name="Genomics">
        <title>High-quality reference genome for Clonorchis sinensis.</title>
        <authorList>
            <person name="Young N.D."/>
            <person name="Stroehlein A.J."/>
            <person name="Kinkar L."/>
            <person name="Wang T."/>
            <person name="Sohn W.M."/>
            <person name="Chang B.C.H."/>
            <person name="Kaur P."/>
            <person name="Weisz D."/>
            <person name="Dudchenko O."/>
            <person name="Aiden E.L."/>
            <person name="Korhonen P.K."/>
            <person name="Gasser R.B."/>
        </authorList>
    </citation>
    <scope>NUCLEOTIDE SEQUENCE [LARGE SCALE GENOMIC DNA]</scope>
    <source>
        <strain evidence="6">Cs-k2</strain>
    </source>
</reference>
<evidence type="ECO:0000256" key="1">
    <source>
        <dbReference type="ARBA" id="ARBA00004370"/>
    </source>
</evidence>
<keyword evidence="3" id="KW-1133">Transmembrane helix</keyword>
<protein>
    <submittedName>
        <fullName evidence="6">FMRFamide receptor</fullName>
    </submittedName>
</protein>
<dbReference type="CDD" id="cd14978">
    <property type="entry name" value="7tmA_FMRFamide_R-like"/>
    <property type="match status" value="1"/>
</dbReference>
<evidence type="ECO:0000313" key="6">
    <source>
        <dbReference type="EMBL" id="KAG5441335.1"/>
    </source>
</evidence>
<dbReference type="FunCoup" id="A0A3R7FJP9">
    <property type="interactions" value="12"/>
</dbReference>
<dbReference type="GO" id="GO:0008528">
    <property type="term" value="F:G protein-coupled peptide receptor activity"/>
    <property type="evidence" value="ECO:0007669"/>
    <property type="project" value="InterPro"/>
</dbReference>
<reference evidence="6 7" key="1">
    <citation type="journal article" date="2018" name="Biotechnol. Adv.">
        <title>Improved genomic resources and new bioinformatic workflow for the carcinogenic parasite Clonorchis sinensis: Biotechnological implications.</title>
        <authorList>
            <person name="Wang D."/>
            <person name="Korhonen P.K."/>
            <person name="Gasser R.B."/>
            <person name="Young N.D."/>
        </authorList>
    </citation>
    <scope>NUCLEOTIDE SEQUENCE [LARGE SCALE GENOMIC DNA]</scope>
    <source>
        <strain evidence="6">Cs-k2</strain>
    </source>
</reference>
<evidence type="ECO:0000313" key="7">
    <source>
        <dbReference type="Proteomes" id="UP000286415"/>
    </source>
</evidence>
<dbReference type="PROSITE" id="PS50262">
    <property type="entry name" value="G_PROTEIN_RECEP_F1_2"/>
    <property type="match status" value="1"/>
</dbReference>
<dbReference type="Proteomes" id="UP000286415">
    <property type="component" value="Unassembled WGS sequence"/>
</dbReference>
<evidence type="ECO:0000256" key="3">
    <source>
        <dbReference type="ARBA" id="ARBA00022989"/>
    </source>
</evidence>
<dbReference type="InterPro" id="IPR017452">
    <property type="entry name" value="GPCR_Rhodpsn_7TM"/>
</dbReference>
<dbReference type="PRINTS" id="PR00237">
    <property type="entry name" value="GPCRRHODOPSN"/>
</dbReference>
<dbReference type="EMBL" id="NIRI02000077">
    <property type="protein sequence ID" value="KAG5441335.1"/>
    <property type="molecule type" value="Genomic_DNA"/>
</dbReference>
<dbReference type="PANTHER" id="PTHR46641">
    <property type="entry name" value="FMRFAMIDE RECEPTOR-RELATED"/>
    <property type="match status" value="1"/>
</dbReference>
<gene>
    <name evidence="6" type="ORF">CSKR_103234</name>
</gene>
<dbReference type="GO" id="GO:0016020">
    <property type="term" value="C:membrane"/>
    <property type="evidence" value="ECO:0007669"/>
    <property type="project" value="UniProtKB-SubCell"/>
</dbReference>
<comment type="subcellular location">
    <subcellularLocation>
        <location evidence="1">Membrane</location>
    </subcellularLocation>
</comment>
<accession>A0A3R7FJP9</accession>
<dbReference type="Gene3D" id="1.20.1070.10">
    <property type="entry name" value="Rhodopsin 7-helix transmembrane proteins"/>
    <property type="match status" value="1"/>
</dbReference>
<dbReference type="OrthoDB" id="10011262at2759"/>
<dbReference type="InterPro" id="IPR000276">
    <property type="entry name" value="GPCR_Rhodpsn"/>
</dbReference>
<keyword evidence="7" id="KW-1185">Reference proteome</keyword>
<dbReference type="InterPro" id="IPR052954">
    <property type="entry name" value="GPCR-Ligand_Int"/>
</dbReference>
<dbReference type="SUPFAM" id="SSF81321">
    <property type="entry name" value="Family A G protein-coupled receptor-like"/>
    <property type="match status" value="1"/>
</dbReference>
<sequence length="459" mass="51884">MNQTQDEAAVLQRLEEIHTLVRFVCGKTIVPCLCFIGFFANVLNVLVLTRSWMSSSTNVYLTAVAVCDVFYLVVTYLFYLKAFQFIQRFGVYMYAVPFLRVTANLFSNTTTWLTVCFTIERYIAVSSPMLGRRFCTQQRARYAVGFLCLISFVFTFPDYLKDTVVHKSRPISGSLGKFTNETSASDERIVDYAISDLPTKRYLILIGYDYINQILFVLVPLILLIIFNSLLIRTVIEASKDRQGLVQRSTKNPSNSLSVKPEFGLQHMPSRSRSLKTPAVTDALEASMQTTVELASGISQAGTKFTFSRRRPIFGEQQRITMMLITIVIAFVLLQLPSIVPTVMENLWKAKVLEQTQIMIVYTKIYSNISNVLLVMNAAMNFVFYSLFSAKFRQTCYALFQQCECCGSAHIVRGWQPVSTLSRSTGQTSDRNLVRRGSIKRTAIGQSTRVNAKDPGGPR</sequence>
<feature type="domain" description="G-protein coupled receptors family 1 profile" evidence="5">
    <location>
        <begin position="40"/>
        <end position="385"/>
    </location>
</feature>
<dbReference type="InParanoid" id="A0A3R7FJP9"/>
<dbReference type="InterPro" id="IPR019427">
    <property type="entry name" value="7TM_GPCR_serpentine_rcpt_Srw"/>
</dbReference>
<evidence type="ECO:0000256" key="2">
    <source>
        <dbReference type="ARBA" id="ARBA00022692"/>
    </source>
</evidence>
<name>A0A3R7FJP9_CLOSI</name>